<accession>A0AAN7T631</accession>
<evidence type="ECO:0000313" key="6">
    <source>
        <dbReference type="EMBL" id="KAK5090065.1"/>
    </source>
</evidence>
<dbReference type="PRINTS" id="PR00081">
    <property type="entry name" value="GDHRDH"/>
</dbReference>
<keyword evidence="2" id="KW-0521">NADP</keyword>
<organism evidence="6 7">
    <name type="scientific">Lithohypha guttulata</name>
    <dbReference type="NCBI Taxonomy" id="1690604"/>
    <lineage>
        <taxon>Eukaryota</taxon>
        <taxon>Fungi</taxon>
        <taxon>Dikarya</taxon>
        <taxon>Ascomycota</taxon>
        <taxon>Pezizomycotina</taxon>
        <taxon>Eurotiomycetes</taxon>
        <taxon>Chaetothyriomycetidae</taxon>
        <taxon>Chaetothyriales</taxon>
        <taxon>Trichomeriaceae</taxon>
        <taxon>Lithohypha</taxon>
    </lineage>
</organism>
<dbReference type="PROSITE" id="PS00061">
    <property type="entry name" value="ADH_SHORT"/>
    <property type="match status" value="1"/>
</dbReference>
<dbReference type="AlphaFoldDB" id="A0AAN7T631"/>
<dbReference type="InterPro" id="IPR036291">
    <property type="entry name" value="NAD(P)-bd_dom_sf"/>
</dbReference>
<gene>
    <name evidence="6" type="ORF">LTR05_000234</name>
</gene>
<evidence type="ECO:0000256" key="2">
    <source>
        <dbReference type="ARBA" id="ARBA00022857"/>
    </source>
</evidence>
<dbReference type="PRINTS" id="PR00080">
    <property type="entry name" value="SDRFAMILY"/>
</dbReference>
<comment type="similarity">
    <text evidence="1 4">Belongs to the short-chain dehydrogenases/reductases (SDR) family.</text>
</comment>
<sequence length="305" mass="32956">MAFASVNGKTAIVSGAGAGINLCFAKLLLSHGCNVVFADLALRPEAQQVVDAYATGSPRAVFQQTDVRIWTQLDRMFVTCEKEFGAADIVCPGAGVYEPLFSNFWIPPGTHPCLDSPTDDRYAAMDINVTHPIRVTQLAISHFLKHKRPGNIVHISSIAAQNPGILYPLYTASKYAISGFVRSLAGLEQPKSDIPTIRVTAVAPGVVKTPLWTANPEKLKWIDEAVDDWVAPEEVAERMLDLILKKEYVGGTVLEVAKGHARLVENVNDPGPPKVPGMTVSSRGDGQEEVWQKLASPGWGTASRS</sequence>
<proteinExistence type="inferred from homology"/>
<dbReference type="FunFam" id="3.40.50.720:FF:000643">
    <property type="entry name" value="Short chain dehydrogenase/reductase family oxidoreductase, putative"/>
    <property type="match status" value="1"/>
</dbReference>
<keyword evidence="3" id="KW-0560">Oxidoreductase</keyword>
<dbReference type="InterPro" id="IPR002347">
    <property type="entry name" value="SDR_fam"/>
</dbReference>
<dbReference type="GO" id="GO:0005737">
    <property type="term" value="C:cytoplasm"/>
    <property type="evidence" value="ECO:0007669"/>
    <property type="project" value="TreeGrafter"/>
</dbReference>
<protein>
    <submittedName>
        <fullName evidence="6">Uncharacterized protein</fullName>
    </submittedName>
</protein>
<evidence type="ECO:0000256" key="3">
    <source>
        <dbReference type="ARBA" id="ARBA00023002"/>
    </source>
</evidence>
<dbReference type="InterPro" id="IPR020904">
    <property type="entry name" value="Sc_DH/Rdtase_CS"/>
</dbReference>
<dbReference type="PANTHER" id="PTHR44229">
    <property type="entry name" value="15-HYDROXYPROSTAGLANDIN DEHYDROGENASE [NAD(+)]"/>
    <property type="match status" value="1"/>
</dbReference>
<feature type="region of interest" description="Disordered" evidence="5">
    <location>
        <begin position="268"/>
        <end position="305"/>
    </location>
</feature>
<dbReference type="Proteomes" id="UP001309876">
    <property type="component" value="Unassembled WGS sequence"/>
</dbReference>
<dbReference type="EMBL" id="JAVRRJ010000001">
    <property type="protein sequence ID" value="KAK5090065.1"/>
    <property type="molecule type" value="Genomic_DNA"/>
</dbReference>
<dbReference type="Pfam" id="PF00106">
    <property type="entry name" value="adh_short"/>
    <property type="match status" value="1"/>
</dbReference>
<reference evidence="6 7" key="1">
    <citation type="submission" date="2023-08" db="EMBL/GenBank/DDBJ databases">
        <title>Black Yeasts Isolated from many extreme environments.</title>
        <authorList>
            <person name="Coleine C."/>
            <person name="Stajich J.E."/>
            <person name="Selbmann L."/>
        </authorList>
    </citation>
    <scope>NUCLEOTIDE SEQUENCE [LARGE SCALE GENOMIC DNA]</scope>
    <source>
        <strain evidence="6 7">CCFEE 5910</strain>
    </source>
</reference>
<name>A0AAN7T631_9EURO</name>
<evidence type="ECO:0000256" key="1">
    <source>
        <dbReference type="ARBA" id="ARBA00006484"/>
    </source>
</evidence>
<evidence type="ECO:0000256" key="4">
    <source>
        <dbReference type="RuleBase" id="RU000363"/>
    </source>
</evidence>
<evidence type="ECO:0000256" key="5">
    <source>
        <dbReference type="SAM" id="MobiDB-lite"/>
    </source>
</evidence>
<dbReference type="Gene3D" id="3.40.50.720">
    <property type="entry name" value="NAD(P)-binding Rossmann-like Domain"/>
    <property type="match status" value="1"/>
</dbReference>
<keyword evidence="7" id="KW-1185">Reference proteome</keyword>
<dbReference type="GO" id="GO:0016616">
    <property type="term" value="F:oxidoreductase activity, acting on the CH-OH group of donors, NAD or NADP as acceptor"/>
    <property type="evidence" value="ECO:0007669"/>
    <property type="project" value="TreeGrafter"/>
</dbReference>
<evidence type="ECO:0000313" key="7">
    <source>
        <dbReference type="Proteomes" id="UP001309876"/>
    </source>
</evidence>
<dbReference type="PANTHER" id="PTHR44229:SF4">
    <property type="entry name" value="15-HYDROXYPROSTAGLANDIN DEHYDROGENASE [NAD(+)]"/>
    <property type="match status" value="1"/>
</dbReference>
<dbReference type="SUPFAM" id="SSF51735">
    <property type="entry name" value="NAD(P)-binding Rossmann-fold domains"/>
    <property type="match status" value="1"/>
</dbReference>
<comment type="caution">
    <text evidence="6">The sequence shown here is derived from an EMBL/GenBank/DDBJ whole genome shotgun (WGS) entry which is preliminary data.</text>
</comment>